<dbReference type="Proteomes" id="UP000320672">
    <property type="component" value="Chromosome"/>
</dbReference>
<evidence type="ECO:0000259" key="5">
    <source>
        <dbReference type="Pfam" id="PF07631"/>
    </source>
</evidence>
<feature type="domain" description="DUF1585" evidence="2">
    <location>
        <begin position="817"/>
        <end position="885"/>
    </location>
</feature>
<accession>A0A517MIN6</accession>
<protein>
    <submittedName>
        <fullName evidence="8">Planctomycete cytochrome C</fullName>
    </submittedName>
</protein>
<evidence type="ECO:0000259" key="3">
    <source>
        <dbReference type="Pfam" id="PF07626"/>
    </source>
</evidence>
<dbReference type="InterPro" id="IPR013320">
    <property type="entry name" value="ConA-like_dom_sf"/>
</dbReference>
<evidence type="ECO:0000259" key="7">
    <source>
        <dbReference type="Pfam" id="PF07637"/>
    </source>
</evidence>
<dbReference type="Pfam" id="PF07627">
    <property type="entry name" value="PSCyt3"/>
    <property type="match status" value="1"/>
</dbReference>
<evidence type="ECO:0000313" key="9">
    <source>
        <dbReference type="Proteomes" id="UP000320672"/>
    </source>
</evidence>
<dbReference type="InterPro" id="IPR013039">
    <property type="entry name" value="DUF1588"/>
</dbReference>
<proteinExistence type="predicted"/>
<name>A0A517MIN6_9BACT</name>
<dbReference type="KEGG" id="rml:FF011L_35440"/>
<dbReference type="InterPro" id="IPR011478">
    <property type="entry name" value="DUF1585"/>
</dbReference>
<dbReference type="SUPFAM" id="SSF49899">
    <property type="entry name" value="Concanavalin A-like lectins/glucanases"/>
    <property type="match status" value="1"/>
</dbReference>
<feature type="domain" description="DUF1588" evidence="4">
    <location>
        <begin position="700"/>
        <end position="793"/>
    </location>
</feature>
<feature type="region of interest" description="Disordered" evidence="1">
    <location>
        <begin position="737"/>
        <end position="756"/>
    </location>
</feature>
<gene>
    <name evidence="8" type="ORF">FF011L_35440</name>
</gene>
<dbReference type="Pfam" id="PF07635">
    <property type="entry name" value="PSCyt1"/>
    <property type="match status" value="1"/>
</dbReference>
<dbReference type="Gene3D" id="2.60.120.200">
    <property type="match status" value="1"/>
</dbReference>
<feature type="domain" description="Cytochrome C Planctomycete-type" evidence="6">
    <location>
        <begin position="301"/>
        <end position="355"/>
    </location>
</feature>
<keyword evidence="9" id="KW-1185">Reference proteome</keyword>
<dbReference type="EMBL" id="CP036262">
    <property type="protein sequence ID" value="QDS94762.1"/>
    <property type="molecule type" value="Genomic_DNA"/>
</dbReference>
<dbReference type="Pfam" id="PF07631">
    <property type="entry name" value="PSD4"/>
    <property type="match status" value="1"/>
</dbReference>
<dbReference type="InterPro" id="IPR013043">
    <property type="entry name" value="DUF1595"/>
</dbReference>
<feature type="domain" description="DUF1592" evidence="5">
    <location>
        <begin position="555"/>
        <end position="682"/>
    </location>
</feature>
<dbReference type="GO" id="GO:0020037">
    <property type="term" value="F:heme binding"/>
    <property type="evidence" value="ECO:0007669"/>
    <property type="project" value="InterPro"/>
</dbReference>
<dbReference type="SUPFAM" id="SSF46626">
    <property type="entry name" value="Cytochrome c"/>
    <property type="match status" value="1"/>
</dbReference>
<dbReference type="Pfam" id="PF07637">
    <property type="entry name" value="PSD5"/>
    <property type="match status" value="1"/>
</dbReference>
<feature type="compositionally biased region" description="Low complexity" evidence="1">
    <location>
        <begin position="742"/>
        <end position="751"/>
    </location>
</feature>
<evidence type="ECO:0000259" key="6">
    <source>
        <dbReference type="Pfam" id="PF07635"/>
    </source>
</evidence>
<dbReference type="Pfam" id="PF13385">
    <property type="entry name" value="Laminin_G_3"/>
    <property type="match status" value="1"/>
</dbReference>
<dbReference type="Pfam" id="PF07624">
    <property type="entry name" value="PSD2"/>
    <property type="match status" value="1"/>
</dbReference>
<dbReference type="InterPro" id="IPR036909">
    <property type="entry name" value="Cyt_c-like_dom_sf"/>
</dbReference>
<dbReference type="InterPro" id="IPR013042">
    <property type="entry name" value="DUF1592"/>
</dbReference>
<evidence type="ECO:0000256" key="1">
    <source>
        <dbReference type="SAM" id="MobiDB-lite"/>
    </source>
</evidence>
<evidence type="ECO:0000313" key="8">
    <source>
        <dbReference type="EMBL" id="QDS94762.1"/>
    </source>
</evidence>
<evidence type="ECO:0000259" key="2">
    <source>
        <dbReference type="Pfam" id="PF07624"/>
    </source>
</evidence>
<dbReference type="AlphaFoldDB" id="A0A517MIN6"/>
<sequence>MRSISFCIVSIIGRPGKVLFRSAVSTFSVFALLFLTSFSTSNLSAAERASDGLVVLYTFEEKSGDVVHDQAPGGSPLDLRIDKPKTIEWTENSLRLRGDTMLRSLTPATKIRDRVKQTNELTLECWIRPLQLSQAGPARIVSVSSDSSNRNLTLGQDTTGYDVRLRTKTTSNNGLPSTATGKNVVNQALTHVVYSRAADGTTSVYLDGKKIRAGKAGGGLENWDASYHLLLGNEQNGGRPWKGEFHLVAIYDRVLSADEVQKNFQAGATAGGDPELAAKLAHAKAESHFATQIAPILARNCLECHDTVSHKGGLDLSRHEPAFAGGESGPVIVPGKVSESLLIEQIVSGDMPPQGPPLSKEQQTLLADWVADGAVWSVHQIDPAIYSSKPGASQTWVQRLTVDEYVETVRSAVGVDMDSQTRQLLPADLRADGFSNTAYNLTVDMKHVEAYAQLARMIVDDMDVLKFAKKFSKSQTLNTDASARKFVEAMGTWLLRGPLTDREITNYSGILTSVASAGGTYEQGVALLLEAMLQSPRFVYRVEYQRGNGTNRYVSDYELASRISYIVWGGPPDDALYQAAKAGRLSDRKECRQQVRRMLDDPRAKKRSQQFVRDWLNLDRLTNLNPNKERFPDWTSELGEDMRDETLAFFDEVIWKQNRPMSDLFYADFTFATPRLAKHYGLKPQGNGLRRYDLSNIPSRGGILTQGSVLTIGGDHASMVTRGLFVLTNVLRGVIGAPPPGTDTTPVPTKPGQTHRTVAEERIQSQSCGGCHLKFEPLAFGLEPYDGLGAFHIKDEYGNDLRADGELLIPGEAKPVSYRDTAELMRLLAASERVQETMVWKLTQFALGRPLGPADAIAVDKIGIASKKSGATYSDLITEIVLSDLVLKIQPQQ</sequence>
<dbReference type="InterPro" id="IPR013036">
    <property type="entry name" value="DUF1587"/>
</dbReference>
<dbReference type="PANTHER" id="PTHR35889">
    <property type="entry name" value="CYCLOINULO-OLIGOSACCHARIDE FRUCTANOTRANSFERASE-RELATED"/>
    <property type="match status" value="1"/>
</dbReference>
<dbReference type="InterPro" id="IPR011429">
    <property type="entry name" value="Cyt_c_Planctomycete-type"/>
</dbReference>
<evidence type="ECO:0000259" key="4">
    <source>
        <dbReference type="Pfam" id="PF07627"/>
    </source>
</evidence>
<dbReference type="GO" id="GO:0009055">
    <property type="term" value="F:electron transfer activity"/>
    <property type="evidence" value="ECO:0007669"/>
    <property type="project" value="InterPro"/>
</dbReference>
<feature type="domain" description="DUF1595" evidence="7">
    <location>
        <begin position="483"/>
        <end position="543"/>
    </location>
</feature>
<feature type="domain" description="DUF1587" evidence="3">
    <location>
        <begin position="398"/>
        <end position="462"/>
    </location>
</feature>
<dbReference type="Pfam" id="PF07626">
    <property type="entry name" value="PSD3"/>
    <property type="match status" value="1"/>
</dbReference>
<dbReference type="PANTHER" id="PTHR35889:SF3">
    <property type="entry name" value="F-BOX DOMAIN-CONTAINING PROTEIN"/>
    <property type="match status" value="1"/>
</dbReference>
<reference evidence="8 9" key="1">
    <citation type="submission" date="2019-02" db="EMBL/GenBank/DDBJ databases">
        <title>Deep-cultivation of Planctomycetes and their phenomic and genomic characterization uncovers novel biology.</title>
        <authorList>
            <person name="Wiegand S."/>
            <person name="Jogler M."/>
            <person name="Boedeker C."/>
            <person name="Pinto D."/>
            <person name="Vollmers J."/>
            <person name="Rivas-Marin E."/>
            <person name="Kohn T."/>
            <person name="Peeters S.H."/>
            <person name="Heuer A."/>
            <person name="Rast P."/>
            <person name="Oberbeckmann S."/>
            <person name="Bunk B."/>
            <person name="Jeske O."/>
            <person name="Meyerdierks A."/>
            <person name="Storesund J.E."/>
            <person name="Kallscheuer N."/>
            <person name="Luecker S."/>
            <person name="Lage O.M."/>
            <person name="Pohl T."/>
            <person name="Merkel B.J."/>
            <person name="Hornburger P."/>
            <person name="Mueller R.-W."/>
            <person name="Bruemmer F."/>
            <person name="Labrenz M."/>
            <person name="Spormann A.M."/>
            <person name="Op den Camp H."/>
            <person name="Overmann J."/>
            <person name="Amann R."/>
            <person name="Jetten M.S.M."/>
            <person name="Mascher T."/>
            <person name="Medema M.H."/>
            <person name="Devos D.P."/>
            <person name="Kaster A.-K."/>
            <person name="Ovreas L."/>
            <person name="Rohde M."/>
            <person name="Galperin M.Y."/>
            <person name="Jogler C."/>
        </authorList>
    </citation>
    <scope>NUCLEOTIDE SEQUENCE [LARGE SCALE GENOMIC DNA]</scope>
    <source>
        <strain evidence="8 9">FF011L</strain>
    </source>
</reference>
<dbReference type="OrthoDB" id="175242at2"/>
<organism evidence="8 9">
    <name type="scientific">Roseimaritima multifibrata</name>
    <dbReference type="NCBI Taxonomy" id="1930274"/>
    <lineage>
        <taxon>Bacteria</taxon>
        <taxon>Pseudomonadati</taxon>
        <taxon>Planctomycetota</taxon>
        <taxon>Planctomycetia</taxon>
        <taxon>Pirellulales</taxon>
        <taxon>Pirellulaceae</taxon>
        <taxon>Roseimaritima</taxon>
    </lineage>
</organism>